<evidence type="ECO:0000256" key="2">
    <source>
        <dbReference type="ARBA" id="ARBA00022723"/>
    </source>
</evidence>
<feature type="binding site" evidence="4">
    <location>
        <position position="99"/>
    </location>
    <ligand>
        <name>Fe cation</name>
        <dbReference type="ChEBI" id="CHEBI:24875"/>
    </ligand>
</feature>
<dbReference type="HAMAP" id="MF_00163">
    <property type="entry name" value="Pep_deformylase"/>
    <property type="match status" value="1"/>
</dbReference>
<dbReference type="PANTHER" id="PTHR10458">
    <property type="entry name" value="PEPTIDE DEFORMYLASE"/>
    <property type="match status" value="1"/>
</dbReference>
<dbReference type="Gene3D" id="3.90.45.10">
    <property type="entry name" value="Peptide deformylase"/>
    <property type="match status" value="1"/>
</dbReference>
<keyword evidence="4" id="KW-0408">Iron</keyword>
<dbReference type="GO" id="GO:0042586">
    <property type="term" value="F:peptide deformylase activity"/>
    <property type="evidence" value="ECO:0007669"/>
    <property type="project" value="UniProtKB-UniRule"/>
</dbReference>
<dbReference type="PANTHER" id="PTHR10458:SF22">
    <property type="entry name" value="PEPTIDE DEFORMYLASE"/>
    <property type="match status" value="1"/>
</dbReference>
<comment type="similarity">
    <text evidence="1 4">Belongs to the polypeptide deformylase family.</text>
</comment>
<comment type="catalytic activity">
    <reaction evidence="4">
        <text>N-terminal N-formyl-L-methionyl-[peptide] + H2O = N-terminal L-methionyl-[peptide] + formate</text>
        <dbReference type="Rhea" id="RHEA:24420"/>
        <dbReference type="Rhea" id="RHEA-COMP:10639"/>
        <dbReference type="Rhea" id="RHEA-COMP:10640"/>
        <dbReference type="ChEBI" id="CHEBI:15377"/>
        <dbReference type="ChEBI" id="CHEBI:15740"/>
        <dbReference type="ChEBI" id="CHEBI:49298"/>
        <dbReference type="ChEBI" id="CHEBI:64731"/>
        <dbReference type="EC" id="3.5.1.88"/>
    </reaction>
</comment>
<dbReference type="InterPro" id="IPR023635">
    <property type="entry name" value="Peptide_deformylase"/>
</dbReference>
<dbReference type="EMBL" id="JADILW010000074">
    <property type="protein sequence ID" value="MBO8480506.1"/>
    <property type="molecule type" value="Genomic_DNA"/>
</dbReference>
<evidence type="ECO:0000313" key="6">
    <source>
        <dbReference type="Proteomes" id="UP000823769"/>
    </source>
</evidence>
<feature type="binding site" evidence="4">
    <location>
        <position position="141"/>
    </location>
    <ligand>
        <name>Fe cation</name>
        <dbReference type="ChEBI" id="CHEBI:24875"/>
    </ligand>
</feature>
<dbReference type="CDD" id="cd00487">
    <property type="entry name" value="Pep_deformylase"/>
    <property type="match status" value="1"/>
</dbReference>
<dbReference type="InterPro" id="IPR036821">
    <property type="entry name" value="Peptide_deformylase_sf"/>
</dbReference>
<comment type="function">
    <text evidence="4">Removes the formyl group from the N-terminal Met of newly synthesized proteins. Requires at least a dipeptide for an efficient rate of reaction. N-terminal L-methionine is a prerequisite for activity but the enzyme has broad specificity at other positions.</text>
</comment>
<dbReference type="NCBIfam" id="NF001159">
    <property type="entry name" value="PRK00150.1-3"/>
    <property type="match status" value="1"/>
</dbReference>
<dbReference type="PRINTS" id="PR01576">
    <property type="entry name" value="PDEFORMYLASE"/>
</dbReference>
<evidence type="ECO:0000256" key="3">
    <source>
        <dbReference type="ARBA" id="ARBA00022801"/>
    </source>
</evidence>
<dbReference type="NCBIfam" id="TIGR00079">
    <property type="entry name" value="pept_deformyl"/>
    <property type="match status" value="1"/>
</dbReference>
<feature type="binding site" evidence="4">
    <location>
        <position position="145"/>
    </location>
    <ligand>
        <name>Fe cation</name>
        <dbReference type="ChEBI" id="CHEBI:24875"/>
    </ligand>
</feature>
<dbReference type="EC" id="3.5.1.88" evidence="4"/>
<evidence type="ECO:0000256" key="4">
    <source>
        <dbReference type="HAMAP-Rule" id="MF_00163"/>
    </source>
</evidence>
<dbReference type="GO" id="GO:0046872">
    <property type="term" value="F:metal ion binding"/>
    <property type="evidence" value="ECO:0007669"/>
    <property type="project" value="UniProtKB-KW"/>
</dbReference>
<sequence>MVRPIYLYGSEVLRETAQPADLEKKEEIKALVEDLWETLRASDGCGLAAPQIGVSLRVVVVDGDIMSDVYPYLKDFRRTFVNPVVLGESDRYCEYNEGCLSVPGIYADVRRPESLEVEYYDENLEKKRESFDKFAARMVQHEFSHLDGVLFTDLLAPIRRKMLARKLQNIAHGKAHTAYKTKLK</sequence>
<reference evidence="5" key="2">
    <citation type="journal article" date="2021" name="PeerJ">
        <title>Extensive microbial diversity within the chicken gut microbiome revealed by metagenomics and culture.</title>
        <authorList>
            <person name="Gilroy R."/>
            <person name="Ravi A."/>
            <person name="Getino M."/>
            <person name="Pursley I."/>
            <person name="Horton D.L."/>
            <person name="Alikhan N.F."/>
            <person name="Baker D."/>
            <person name="Gharbi K."/>
            <person name="Hall N."/>
            <person name="Watson M."/>
            <person name="Adriaenssens E.M."/>
            <person name="Foster-Nyarko E."/>
            <person name="Jarju S."/>
            <person name="Secka A."/>
            <person name="Antonio M."/>
            <person name="Oren A."/>
            <person name="Chaudhuri R.R."/>
            <person name="La Ragione R."/>
            <person name="Hildebrand F."/>
            <person name="Pallen M.J."/>
        </authorList>
    </citation>
    <scope>NUCLEOTIDE SEQUENCE</scope>
    <source>
        <strain evidence="5">B3-1481</strain>
    </source>
</reference>
<reference evidence="5" key="1">
    <citation type="submission" date="2020-10" db="EMBL/GenBank/DDBJ databases">
        <authorList>
            <person name="Gilroy R."/>
        </authorList>
    </citation>
    <scope>NUCLEOTIDE SEQUENCE</scope>
    <source>
        <strain evidence="5">B3-1481</strain>
    </source>
</reference>
<proteinExistence type="inferred from homology"/>
<dbReference type="PIRSF" id="PIRSF004749">
    <property type="entry name" value="Pep_def"/>
    <property type="match status" value="1"/>
</dbReference>
<accession>A0A9D9IYQ3</accession>
<dbReference type="Proteomes" id="UP000823769">
    <property type="component" value="Unassembled WGS sequence"/>
</dbReference>
<dbReference type="AlphaFoldDB" id="A0A9D9IYQ3"/>
<keyword evidence="3 4" id="KW-0378">Hydrolase</keyword>
<gene>
    <name evidence="4 5" type="primary">def</name>
    <name evidence="5" type="ORF">IAB76_05305</name>
</gene>
<organism evidence="5 6">
    <name type="scientific">Candidatus Cryptobacteroides avistercoris</name>
    <dbReference type="NCBI Taxonomy" id="2840758"/>
    <lineage>
        <taxon>Bacteria</taxon>
        <taxon>Pseudomonadati</taxon>
        <taxon>Bacteroidota</taxon>
        <taxon>Bacteroidia</taxon>
        <taxon>Bacteroidales</taxon>
        <taxon>Candidatus Cryptobacteroides</taxon>
    </lineage>
</organism>
<evidence type="ECO:0000313" key="5">
    <source>
        <dbReference type="EMBL" id="MBO8480506.1"/>
    </source>
</evidence>
<keyword evidence="2 4" id="KW-0479">Metal-binding</keyword>
<name>A0A9D9IYQ3_9BACT</name>
<evidence type="ECO:0000256" key="1">
    <source>
        <dbReference type="ARBA" id="ARBA00010759"/>
    </source>
</evidence>
<keyword evidence="4" id="KW-0648">Protein biosynthesis</keyword>
<feature type="active site" evidence="4">
    <location>
        <position position="142"/>
    </location>
</feature>
<protein>
    <recommendedName>
        <fullName evidence="4">Peptide deformylase</fullName>
        <shortName evidence="4">PDF</shortName>
        <ecNumber evidence="4">3.5.1.88</ecNumber>
    </recommendedName>
    <alternativeName>
        <fullName evidence="4">Polypeptide deformylase</fullName>
    </alternativeName>
</protein>
<comment type="cofactor">
    <cofactor evidence="4">
        <name>Fe(2+)</name>
        <dbReference type="ChEBI" id="CHEBI:29033"/>
    </cofactor>
    <text evidence="4">Binds 1 Fe(2+) ion.</text>
</comment>
<comment type="caution">
    <text evidence="5">The sequence shown here is derived from an EMBL/GenBank/DDBJ whole genome shotgun (WGS) entry which is preliminary data.</text>
</comment>
<dbReference type="GO" id="GO:0006412">
    <property type="term" value="P:translation"/>
    <property type="evidence" value="ECO:0007669"/>
    <property type="project" value="UniProtKB-UniRule"/>
</dbReference>
<dbReference type="Pfam" id="PF01327">
    <property type="entry name" value="Pep_deformylase"/>
    <property type="match status" value="1"/>
</dbReference>
<dbReference type="SUPFAM" id="SSF56420">
    <property type="entry name" value="Peptide deformylase"/>
    <property type="match status" value="1"/>
</dbReference>